<dbReference type="OrthoDB" id="507950at2"/>
<protein>
    <submittedName>
        <fullName evidence="2">DUF3800 domain-containing protein</fullName>
    </submittedName>
</protein>
<gene>
    <name evidence="2" type="ORF">E2F46_09645</name>
</gene>
<proteinExistence type="predicted"/>
<comment type="caution">
    <text evidence="2">The sequence shown here is derived from an EMBL/GenBank/DDBJ whole genome shotgun (WGS) entry which is preliminary data.</text>
</comment>
<dbReference type="Proteomes" id="UP000294796">
    <property type="component" value="Unassembled WGS sequence"/>
</dbReference>
<keyword evidence="3" id="KW-1185">Reference proteome</keyword>
<reference evidence="2 3" key="1">
    <citation type="submission" date="2019-03" db="EMBL/GenBank/DDBJ databases">
        <title>Luteimonas zhaokaii sp.nov., isolated from the rectal contents of Plateau pika in Yushu, Qinghai Province, China.</title>
        <authorList>
            <person name="Zhang G."/>
        </authorList>
    </citation>
    <scope>NUCLEOTIDE SEQUENCE [LARGE SCALE GENOMIC DNA]</scope>
    <source>
        <strain evidence="2 3">B9</strain>
    </source>
</reference>
<sequence>MTKRREPSSIEPDLDGQYALPLPRVPDAPVEEPPRLSAPTNQYSNYVVYVDESGDHGLETLDESYPVFVLSFCVFHKGHYAQKVVPAIETFKFRHFGHDTVVLHEHEIRKEKGVFRFIDRAHKRAFYDELTGIIETSNFVLISCVIDKRRLRERSQLGSNPYHLALGFCLETLFELMQEKDQHEYPTHVVVECRGPKEDRDLELEFRRICDGENRWAQRLPFRIVMADKKTNSSGLQLADLVARPIGIATLRPQQENRAFDVLKQKFFCSGGRKKLGVGYEGWGLKIHPAPQSEKPR</sequence>
<dbReference type="EMBL" id="SMTF01000006">
    <property type="protein sequence ID" value="TDK23785.1"/>
    <property type="molecule type" value="Genomic_DNA"/>
</dbReference>
<organism evidence="2 3">
    <name type="scientific">Luteimonas aestuarii</name>
    <dbReference type="NCBI Taxonomy" id="453837"/>
    <lineage>
        <taxon>Bacteria</taxon>
        <taxon>Pseudomonadati</taxon>
        <taxon>Pseudomonadota</taxon>
        <taxon>Gammaproteobacteria</taxon>
        <taxon>Lysobacterales</taxon>
        <taxon>Lysobacteraceae</taxon>
        <taxon>Luteimonas</taxon>
    </lineage>
</organism>
<dbReference type="RefSeq" id="WP_133321882.1">
    <property type="nucleotide sequence ID" value="NZ_SMTF01000006.1"/>
</dbReference>
<evidence type="ECO:0000256" key="1">
    <source>
        <dbReference type="SAM" id="MobiDB-lite"/>
    </source>
</evidence>
<feature type="region of interest" description="Disordered" evidence="1">
    <location>
        <begin position="1"/>
        <end position="39"/>
    </location>
</feature>
<evidence type="ECO:0000313" key="3">
    <source>
        <dbReference type="Proteomes" id="UP000294796"/>
    </source>
</evidence>
<dbReference type="AlphaFoldDB" id="A0A4R5TRQ2"/>
<dbReference type="Pfam" id="PF12686">
    <property type="entry name" value="DUF3800"/>
    <property type="match status" value="1"/>
</dbReference>
<accession>A0A4R5TRQ2</accession>
<dbReference type="InterPro" id="IPR024524">
    <property type="entry name" value="DUF3800"/>
</dbReference>
<evidence type="ECO:0000313" key="2">
    <source>
        <dbReference type="EMBL" id="TDK23785.1"/>
    </source>
</evidence>
<name>A0A4R5TRQ2_9GAMM</name>